<evidence type="ECO:0000256" key="16">
    <source>
        <dbReference type="SAM" id="Phobius"/>
    </source>
</evidence>
<protein>
    <recommendedName>
        <fullName evidence="21">Penicillin-insensitive transglycosylase</fullName>
    </recommendedName>
</protein>
<dbReference type="InterPro" id="IPR012338">
    <property type="entry name" value="Beta-lactam/transpept-like"/>
</dbReference>
<dbReference type="GO" id="GO:0008360">
    <property type="term" value="P:regulation of cell shape"/>
    <property type="evidence" value="ECO:0007669"/>
    <property type="project" value="UniProtKB-KW"/>
</dbReference>
<dbReference type="GO" id="GO:0030288">
    <property type="term" value="C:outer membrane-bounded periplasmic space"/>
    <property type="evidence" value="ECO:0007669"/>
    <property type="project" value="TreeGrafter"/>
</dbReference>
<reference evidence="19" key="2">
    <citation type="submission" date="2020-09" db="EMBL/GenBank/DDBJ databases">
        <authorList>
            <person name="Sun Q."/>
            <person name="Zhou Y."/>
        </authorList>
    </citation>
    <scope>NUCLEOTIDE SEQUENCE</scope>
    <source>
        <strain evidence="19">CGMCC 1.15519</strain>
    </source>
</reference>
<keyword evidence="12" id="KW-0961">Cell wall biogenesis/degradation</keyword>
<proteinExistence type="inferred from homology"/>
<evidence type="ECO:0000256" key="9">
    <source>
        <dbReference type="ARBA" id="ARBA00022960"/>
    </source>
</evidence>
<keyword evidence="6" id="KW-0328">Glycosyltransferase</keyword>
<evidence type="ECO:0000256" key="13">
    <source>
        <dbReference type="ARBA" id="ARBA00034000"/>
    </source>
</evidence>
<comment type="pathway">
    <text evidence="1">Cell wall biogenesis; peptidoglycan biosynthesis.</text>
</comment>
<evidence type="ECO:0000256" key="8">
    <source>
        <dbReference type="ARBA" id="ARBA00022801"/>
    </source>
</evidence>
<evidence type="ECO:0000256" key="6">
    <source>
        <dbReference type="ARBA" id="ARBA00022676"/>
    </source>
</evidence>
<dbReference type="Gene3D" id="3.40.710.10">
    <property type="entry name" value="DD-peptidase/beta-lactamase superfamily"/>
    <property type="match status" value="1"/>
</dbReference>
<evidence type="ECO:0000256" key="11">
    <source>
        <dbReference type="ARBA" id="ARBA00023268"/>
    </source>
</evidence>
<keyword evidence="20" id="KW-1185">Reference proteome</keyword>
<dbReference type="InterPro" id="IPR036950">
    <property type="entry name" value="PBP_transglycosylase"/>
</dbReference>
<comment type="catalytic activity">
    <reaction evidence="13">
        <text>Preferential cleavage: (Ac)2-L-Lys-D-Ala-|-D-Ala. Also transpeptidation of peptidyl-alanyl moieties that are N-acyl substituents of D-alanine.</text>
        <dbReference type="EC" id="3.4.16.4"/>
    </reaction>
</comment>
<evidence type="ECO:0008006" key="21">
    <source>
        <dbReference type="Google" id="ProtNLM"/>
    </source>
</evidence>
<keyword evidence="4" id="KW-0121">Carboxypeptidase</keyword>
<dbReference type="InterPro" id="IPR050396">
    <property type="entry name" value="Glycosyltr_51/Transpeptidase"/>
</dbReference>
<comment type="similarity">
    <text evidence="3">In the N-terminal section; belongs to the glycosyltransferase 51 family.</text>
</comment>
<keyword evidence="7" id="KW-0808">Transferase</keyword>
<dbReference type="Pfam" id="PF00912">
    <property type="entry name" value="Transgly"/>
    <property type="match status" value="1"/>
</dbReference>
<feature type="domain" description="Penicillin-binding protein transpeptidase" evidence="17">
    <location>
        <begin position="327"/>
        <end position="543"/>
    </location>
</feature>
<sequence length="676" mass="72156">MSEEGIAPDALQPTRWQRTRPLLLPAAAIFGGFFIAILIWLIVSAPLGRALAPAAKPSLVITDSDGRAIARRGDYKEAPVAVARLPRYVPLALIAIEDRRFRSHFGVDPLGIARALTANIEAGGIAQGGSTLTQQLAKTSFLSPERSIKRKLQEVIIALWLEARLSKDEILSRYLSSVYFGDGAYGIRAAARVYFDKDPEDLTLGEAAVLAGMMKAPSRLAPSRHLRAANQRGRLVLDAMVETGAITQRQANRARPARYNPGRKSLPTGSYFADWVLPQARSTMSDPGYGDVEVRTSLDRTLQREAERAIRDAVRSGRSAIVGQGALIAMRRDGTVVAMVGGTDYAKTPFNRVTQAMRQPGSSFKLFVYLAALDAGMRPGDIVIDEPLTIGDYSPSNDDGRYRGQISLATAFAASSNVVAVRLAQEFGTAAVTQQTRKLGVTAPISEYPAMALGTSPITLLEMTQAYAAIARGSRPVRATGIARTPRNGVIETARTAANLLTPWPSRAPMMELLHSAVHNGTGNAARLSVPTHGKTGTTQNYRDALFIGFAGDLVVGVWLGNDDNSPMKGVVGGGLPARTWKRFMTAALARDNGTARRRSPQADATVDAIGDVIESVSGRDAREAAQAAADAVNDAADGNFDPEAFGDAIRRAEDAADPAAEPFPEPEPAPEPPGT</sequence>
<evidence type="ECO:0000313" key="19">
    <source>
        <dbReference type="EMBL" id="GGE10136.1"/>
    </source>
</evidence>
<keyword evidence="16" id="KW-0812">Transmembrane</keyword>
<feature type="compositionally biased region" description="Pro residues" evidence="15">
    <location>
        <begin position="662"/>
        <end position="676"/>
    </location>
</feature>
<organism evidence="19 20">
    <name type="scientific">Sandarakinorhabdus glacialis</name>
    <dbReference type="NCBI Taxonomy" id="1614636"/>
    <lineage>
        <taxon>Bacteria</taxon>
        <taxon>Pseudomonadati</taxon>
        <taxon>Pseudomonadota</taxon>
        <taxon>Alphaproteobacteria</taxon>
        <taxon>Sphingomonadales</taxon>
        <taxon>Sphingosinicellaceae</taxon>
        <taxon>Sandarakinorhabdus</taxon>
    </lineage>
</organism>
<dbReference type="AlphaFoldDB" id="A0A917E8N2"/>
<evidence type="ECO:0000256" key="5">
    <source>
        <dbReference type="ARBA" id="ARBA00022670"/>
    </source>
</evidence>
<dbReference type="Gene3D" id="1.10.3810.10">
    <property type="entry name" value="Biosynthetic peptidoglycan transglycosylase-like"/>
    <property type="match status" value="1"/>
</dbReference>
<keyword evidence="9" id="KW-0133">Cell shape</keyword>
<dbReference type="EMBL" id="BMJM01000004">
    <property type="protein sequence ID" value="GGE10136.1"/>
    <property type="molecule type" value="Genomic_DNA"/>
</dbReference>
<evidence type="ECO:0000256" key="4">
    <source>
        <dbReference type="ARBA" id="ARBA00022645"/>
    </source>
</evidence>
<dbReference type="FunFam" id="1.10.3810.10:FF:000001">
    <property type="entry name" value="Penicillin-binding protein 1A"/>
    <property type="match status" value="1"/>
</dbReference>
<dbReference type="GO" id="GO:0008658">
    <property type="term" value="F:penicillin binding"/>
    <property type="evidence" value="ECO:0007669"/>
    <property type="project" value="InterPro"/>
</dbReference>
<dbReference type="SUPFAM" id="SSF53955">
    <property type="entry name" value="Lysozyme-like"/>
    <property type="match status" value="1"/>
</dbReference>
<dbReference type="GO" id="GO:0006508">
    <property type="term" value="P:proteolysis"/>
    <property type="evidence" value="ECO:0007669"/>
    <property type="project" value="UniProtKB-KW"/>
</dbReference>
<reference evidence="19" key="1">
    <citation type="journal article" date="2014" name="Int. J. Syst. Evol. Microbiol.">
        <title>Complete genome sequence of Corynebacterium casei LMG S-19264T (=DSM 44701T), isolated from a smear-ripened cheese.</title>
        <authorList>
            <consortium name="US DOE Joint Genome Institute (JGI-PGF)"/>
            <person name="Walter F."/>
            <person name="Albersmeier A."/>
            <person name="Kalinowski J."/>
            <person name="Ruckert C."/>
        </authorList>
    </citation>
    <scope>NUCLEOTIDE SEQUENCE</scope>
    <source>
        <strain evidence="19">CGMCC 1.15519</strain>
    </source>
</reference>
<dbReference type="InterPro" id="IPR001264">
    <property type="entry name" value="Glyco_trans_51"/>
</dbReference>
<feature type="transmembrane region" description="Helical" evidence="16">
    <location>
        <begin position="22"/>
        <end position="43"/>
    </location>
</feature>
<evidence type="ECO:0000256" key="3">
    <source>
        <dbReference type="ARBA" id="ARBA00007739"/>
    </source>
</evidence>
<feature type="region of interest" description="Disordered" evidence="15">
    <location>
        <begin position="630"/>
        <end position="676"/>
    </location>
</feature>
<dbReference type="GO" id="GO:0009252">
    <property type="term" value="P:peptidoglycan biosynthetic process"/>
    <property type="evidence" value="ECO:0007669"/>
    <property type="project" value="UniProtKB-KW"/>
</dbReference>
<dbReference type="GO" id="GO:0009002">
    <property type="term" value="F:serine-type D-Ala-D-Ala carboxypeptidase activity"/>
    <property type="evidence" value="ECO:0007669"/>
    <property type="project" value="UniProtKB-EC"/>
</dbReference>
<evidence type="ECO:0000256" key="1">
    <source>
        <dbReference type="ARBA" id="ARBA00004752"/>
    </source>
</evidence>
<accession>A0A917E8N2</accession>
<feature type="domain" description="Glycosyl transferase family 51" evidence="18">
    <location>
        <begin position="68"/>
        <end position="240"/>
    </location>
</feature>
<comment type="caution">
    <text evidence="19">The sequence shown here is derived from an EMBL/GenBank/DDBJ whole genome shotgun (WGS) entry which is preliminary data.</text>
</comment>
<dbReference type="GO" id="GO:0008955">
    <property type="term" value="F:peptidoglycan glycosyltransferase activity"/>
    <property type="evidence" value="ECO:0007669"/>
    <property type="project" value="UniProtKB-EC"/>
</dbReference>
<comment type="catalytic activity">
    <reaction evidence="14">
        <text>[GlcNAc-(1-&gt;4)-Mur2Ac(oyl-L-Ala-gamma-D-Glu-L-Lys-D-Ala-D-Ala)](n)-di-trans,octa-cis-undecaprenyl diphosphate + beta-D-GlcNAc-(1-&gt;4)-Mur2Ac(oyl-L-Ala-gamma-D-Glu-L-Lys-D-Ala-D-Ala)-di-trans,octa-cis-undecaprenyl diphosphate = [GlcNAc-(1-&gt;4)-Mur2Ac(oyl-L-Ala-gamma-D-Glu-L-Lys-D-Ala-D-Ala)](n+1)-di-trans,octa-cis-undecaprenyl diphosphate + di-trans,octa-cis-undecaprenyl diphosphate + H(+)</text>
        <dbReference type="Rhea" id="RHEA:23708"/>
        <dbReference type="Rhea" id="RHEA-COMP:9602"/>
        <dbReference type="Rhea" id="RHEA-COMP:9603"/>
        <dbReference type="ChEBI" id="CHEBI:15378"/>
        <dbReference type="ChEBI" id="CHEBI:58405"/>
        <dbReference type="ChEBI" id="CHEBI:60033"/>
        <dbReference type="ChEBI" id="CHEBI:78435"/>
        <dbReference type="EC" id="2.4.99.28"/>
    </reaction>
</comment>
<dbReference type="SUPFAM" id="SSF56601">
    <property type="entry name" value="beta-lactamase/transpeptidase-like"/>
    <property type="match status" value="1"/>
</dbReference>
<dbReference type="RefSeq" id="WP_188762367.1">
    <property type="nucleotide sequence ID" value="NZ_BMJM01000004.1"/>
</dbReference>
<dbReference type="PANTHER" id="PTHR32282">
    <property type="entry name" value="BINDING PROTEIN TRANSPEPTIDASE, PUTATIVE-RELATED"/>
    <property type="match status" value="1"/>
</dbReference>
<evidence type="ECO:0000256" key="7">
    <source>
        <dbReference type="ARBA" id="ARBA00022679"/>
    </source>
</evidence>
<dbReference type="InterPro" id="IPR001460">
    <property type="entry name" value="PCN-bd_Tpept"/>
</dbReference>
<evidence type="ECO:0000259" key="18">
    <source>
        <dbReference type="Pfam" id="PF00912"/>
    </source>
</evidence>
<comment type="similarity">
    <text evidence="2">In the C-terminal section; belongs to the transpeptidase family.</text>
</comment>
<evidence type="ECO:0000256" key="2">
    <source>
        <dbReference type="ARBA" id="ARBA00007090"/>
    </source>
</evidence>
<evidence type="ECO:0000256" key="10">
    <source>
        <dbReference type="ARBA" id="ARBA00022984"/>
    </source>
</evidence>
<evidence type="ECO:0000256" key="15">
    <source>
        <dbReference type="SAM" id="MobiDB-lite"/>
    </source>
</evidence>
<dbReference type="PANTHER" id="PTHR32282:SF33">
    <property type="entry name" value="PEPTIDOGLYCAN GLYCOSYLTRANSFERASE"/>
    <property type="match status" value="1"/>
</dbReference>
<evidence type="ECO:0000313" key="20">
    <source>
        <dbReference type="Proteomes" id="UP000635071"/>
    </source>
</evidence>
<keyword evidence="10" id="KW-0573">Peptidoglycan synthesis</keyword>
<gene>
    <name evidence="19" type="ORF">GCM10011529_15610</name>
</gene>
<dbReference type="InterPro" id="IPR023346">
    <property type="entry name" value="Lysozyme-like_dom_sf"/>
</dbReference>
<dbReference type="Proteomes" id="UP000635071">
    <property type="component" value="Unassembled WGS sequence"/>
</dbReference>
<keyword evidence="5" id="KW-0645">Protease</keyword>
<keyword evidence="16" id="KW-1133">Transmembrane helix</keyword>
<keyword evidence="8" id="KW-0378">Hydrolase</keyword>
<keyword evidence="16" id="KW-0472">Membrane</keyword>
<evidence type="ECO:0000256" key="14">
    <source>
        <dbReference type="ARBA" id="ARBA00049902"/>
    </source>
</evidence>
<dbReference type="NCBIfam" id="TIGR02074">
    <property type="entry name" value="PBP_1a_fam"/>
    <property type="match status" value="1"/>
</dbReference>
<evidence type="ECO:0000256" key="12">
    <source>
        <dbReference type="ARBA" id="ARBA00023316"/>
    </source>
</evidence>
<dbReference type="GO" id="GO:0071555">
    <property type="term" value="P:cell wall organization"/>
    <property type="evidence" value="ECO:0007669"/>
    <property type="project" value="UniProtKB-KW"/>
</dbReference>
<name>A0A917E8N2_9SPHN</name>
<keyword evidence="11" id="KW-0511">Multifunctional enzyme</keyword>
<evidence type="ECO:0000259" key="17">
    <source>
        <dbReference type="Pfam" id="PF00905"/>
    </source>
</evidence>
<dbReference type="Pfam" id="PF00905">
    <property type="entry name" value="Transpeptidase"/>
    <property type="match status" value="1"/>
</dbReference>